<keyword evidence="9" id="KW-1185">Reference proteome</keyword>
<dbReference type="InterPro" id="IPR000620">
    <property type="entry name" value="EamA_dom"/>
</dbReference>
<name>A0AAD8JCL3_9APIA</name>
<keyword evidence="4 6" id="KW-1133">Transmembrane helix</keyword>
<comment type="similarity">
    <text evidence="2 6">Belongs to the drug/metabolite transporter (DMT) superfamily. Plant drug/metabolite exporter (P-DME) (TC 2.A.7.4) family.</text>
</comment>
<reference evidence="8" key="2">
    <citation type="submission" date="2023-05" db="EMBL/GenBank/DDBJ databases">
        <authorList>
            <person name="Schelkunov M.I."/>
        </authorList>
    </citation>
    <scope>NUCLEOTIDE SEQUENCE</scope>
    <source>
        <strain evidence="8">Hsosn_3</strain>
        <tissue evidence="8">Leaf</tissue>
    </source>
</reference>
<keyword evidence="5 6" id="KW-0472">Membrane</keyword>
<evidence type="ECO:0000256" key="2">
    <source>
        <dbReference type="ARBA" id="ARBA00007635"/>
    </source>
</evidence>
<protein>
    <recommendedName>
        <fullName evidence="6">WAT1-related protein</fullName>
    </recommendedName>
</protein>
<dbReference type="Proteomes" id="UP001237642">
    <property type="component" value="Unassembled WGS sequence"/>
</dbReference>
<dbReference type="Pfam" id="PF00892">
    <property type="entry name" value="EamA"/>
    <property type="match status" value="2"/>
</dbReference>
<dbReference type="EMBL" id="JAUIZM010000001">
    <property type="protein sequence ID" value="KAK1401872.1"/>
    <property type="molecule type" value="Genomic_DNA"/>
</dbReference>
<evidence type="ECO:0000256" key="5">
    <source>
        <dbReference type="ARBA" id="ARBA00023136"/>
    </source>
</evidence>
<evidence type="ECO:0000259" key="7">
    <source>
        <dbReference type="Pfam" id="PF00892"/>
    </source>
</evidence>
<feature type="transmembrane region" description="Helical" evidence="6">
    <location>
        <begin position="68"/>
        <end position="90"/>
    </location>
</feature>
<evidence type="ECO:0000313" key="9">
    <source>
        <dbReference type="Proteomes" id="UP001237642"/>
    </source>
</evidence>
<evidence type="ECO:0000256" key="1">
    <source>
        <dbReference type="ARBA" id="ARBA00004141"/>
    </source>
</evidence>
<sequence>MGDSLPFLVMVLLQVGYAGMNILSKLAMNSGMNPIIQVAYRQIFASVVIIPFAYFLERNTRPRMTLPIFFQIFLSSVFGLTLNQITYFVGLKHSTPTVACALTNLLPAVTFVMAVPCRLESAAIKSRAGQAKILGTIICVGGAMLLSFYHGSKVPIGESTIHWNYVIRNSQDPTNQNTHHSFMLGPFLLIASPVSWAVWFILQAKMSHSYPAPYSSSALMCVMASFQCVIIGLVADHDLSSWSLYPPIRAISSIYAGVVCNAVSYCLMSWCITRKGPLYVSVFSPFLLVIVAVLSWALLQEKLYVGTVAGSGLIVMGLYTVLWGKNKEMSSLANDFKIKNIEEFDIAKLENGDVEFVKNEK</sequence>
<feature type="transmembrane region" description="Helical" evidence="6">
    <location>
        <begin position="96"/>
        <end position="119"/>
    </location>
</feature>
<dbReference type="GO" id="GO:0016020">
    <property type="term" value="C:membrane"/>
    <property type="evidence" value="ECO:0007669"/>
    <property type="project" value="UniProtKB-SubCell"/>
</dbReference>
<evidence type="ECO:0000313" key="8">
    <source>
        <dbReference type="EMBL" id="KAK1401872.1"/>
    </source>
</evidence>
<evidence type="ECO:0000256" key="4">
    <source>
        <dbReference type="ARBA" id="ARBA00022989"/>
    </source>
</evidence>
<feature type="domain" description="EamA" evidence="7">
    <location>
        <begin position="8"/>
        <end position="147"/>
    </location>
</feature>
<dbReference type="GO" id="GO:0022857">
    <property type="term" value="F:transmembrane transporter activity"/>
    <property type="evidence" value="ECO:0007669"/>
    <property type="project" value="InterPro"/>
</dbReference>
<dbReference type="PANTHER" id="PTHR31218">
    <property type="entry name" value="WAT1-RELATED PROTEIN"/>
    <property type="match status" value="1"/>
</dbReference>
<feature type="transmembrane region" description="Helical" evidence="6">
    <location>
        <begin position="247"/>
        <end position="266"/>
    </location>
</feature>
<reference evidence="8" key="1">
    <citation type="submission" date="2023-02" db="EMBL/GenBank/DDBJ databases">
        <title>Genome of toxic invasive species Heracleum sosnowskyi carries increased number of genes despite the absence of recent whole-genome duplications.</title>
        <authorList>
            <person name="Schelkunov M."/>
            <person name="Shtratnikova V."/>
            <person name="Makarenko M."/>
            <person name="Klepikova A."/>
            <person name="Omelchenko D."/>
            <person name="Novikova G."/>
            <person name="Obukhova E."/>
            <person name="Bogdanov V."/>
            <person name="Penin A."/>
            <person name="Logacheva M."/>
        </authorList>
    </citation>
    <scope>NUCLEOTIDE SEQUENCE</scope>
    <source>
        <strain evidence="8">Hsosn_3</strain>
        <tissue evidence="8">Leaf</tissue>
    </source>
</reference>
<feature type="domain" description="EamA" evidence="7">
    <location>
        <begin position="184"/>
        <end position="322"/>
    </location>
</feature>
<accession>A0AAD8JCL3</accession>
<gene>
    <name evidence="8" type="ORF">POM88_001477</name>
</gene>
<dbReference type="InterPro" id="IPR030184">
    <property type="entry name" value="WAT1-related"/>
</dbReference>
<evidence type="ECO:0000256" key="3">
    <source>
        <dbReference type="ARBA" id="ARBA00022692"/>
    </source>
</evidence>
<dbReference type="SUPFAM" id="SSF103481">
    <property type="entry name" value="Multidrug resistance efflux transporter EmrE"/>
    <property type="match status" value="2"/>
</dbReference>
<feature type="transmembrane region" description="Helical" evidence="6">
    <location>
        <begin position="214"/>
        <end position="235"/>
    </location>
</feature>
<comment type="caution">
    <text evidence="8">The sequence shown here is derived from an EMBL/GenBank/DDBJ whole genome shotgun (WGS) entry which is preliminary data.</text>
</comment>
<feature type="transmembrane region" description="Helical" evidence="6">
    <location>
        <begin position="131"/>
        <end position="149"/>
    </location>
</feature>
<feature type="transmembrane region" description="Helical" evidence="6">
    <location>
        <begin position="34"/>
        <end position="56"/>
    </location>
</feature>
<comment type="subcellular location">
    <subcellularLocation>
        <location evidence="1 6">Membrane</location>
        <topology evidence="1 6">Multi-pass membrane protein</topology>
    </subcellularLocation>
</comment>
<organism evidence="8 9">
    <name type="scientific">Heracleum sosnowskyi</name>
    <dbReference type="NCBI Taxonomy" id="360622"/>
    <lineage>
        <taxon>Eukaryota</taxon>
        <taxon>Viridiplantae</taxon>
        <taxon>Streptophyta</taxon>
        <taxon>Embryophyta</taxon>
        <taxon>Tracheophyta</taxon>
        <taxon>Spermatophyta</taxon>
        <taxon>Magnoliopsida</taxon>
        <taxon>eudicotyledons</taxon>
        <taxon>Gunneridae</taxon>
        <taxon>Pentapetalae</taxon>
        <taxon>asterids</taxon>
        <taxon>campanulids</taxon>
        <taxon>Apiales</taxon>
        <taxon>Apiaceae</taxon>
        <taxon>Apioideae</taxon>
        <taxon>apioid superclade</taxon>
        <taxon>Tordylieae</taxon>
        <taxon>Tordyliinae</taxon>
        <taxon>Heracleum</taxon>
    </lineage>
</organism>
<feature type="transmembrane region" description="Helical" evidence="6">
    <location>
        <begin position="303"/>
        <end position="322"/>
    </location>
</feature>
<dbReference type="InterPro" id="IPR037185">
    <property type="entry name" value="EmrE-like"/>
</dbReference>
<feature type="transmembrane region" description="Helical" evidence="6">
    <location>
        <begin position="278"/>
        <end position="297"/>
    </location>
</feature>
<keyword evidence="3 6" id="KW-0812">Transmembrane</keyword>
<dbReference type="AlphaFoldDB" id="A0AAD8JCL3"/>
<evidence type="ECO:0000256" key="6">
    <source>
        <dbReference type="RuleBase" id="RU363077"/>
    </source>
</evidence>
<proteinExistence type="inferred from homology"/>
<feature type="transmembrane region" description="Helical" evidence="6">
    <location>
        <begin position="182"/>
        <end position="202"/>
    </location>
</feature>